<dbReference type="OrthoDB" id="5084510at2759"/>
<sequence length="364" mass="41250">MLEYMGAWEWYDCQVKLAEGVVHTRGNKPVVRRGAAIRVMDRIQGKSVGGVGRVIEEGQKKPDTPSKSTTKQARIVQRKHIHTQLTRGHKLKEKLVKGLGLGILLSPKIWEYTKMGMEELDVLVGNIRADAKRLRLLDILDQQLRLLITDKPDLDSLLSSLKAEALVSEEDCWDLKLTFALEAEAMPTGSLDTAVDSLIADVSSQVFGKPVLEKEDSVMVDGRVEISCDTFNQLRRGEWLDNWMVFAGIQMSDKPYFVKCGHSIPFNVPFGRTGGMRHAPRPLAGWRKTIEAYREQYGQNILVYFCPLNVNSNHFTLLEINEREKVIYHYDSKAERVVDGRIKTQVGKKVEVRIGSYHCDIKRG</sequence>
<reference evidence="1 2" key="1">
    <citation type="journal article" date="2015" name="Environ. Microbiol.">
        <title>Metagenome sequence of Elaphomyces granulatus from sporocarp tissue reveals Ascomycota ectomycorrhizal fingerprints of genome expansion and a Proteobacteria-rich microbiome.</title>
        <authorList>
            <person name="Quandt C.A."/>
            <person name="Kohler A."/>
            <person name="Hesse C.N."/>
            <person name="Sharpton T.J."/>
            <person name="Martin F."/>
            <person name="Spatafora J.W."/>
        </authorList>
    </citation>
    <scope>NUCLEOTIDE SEQUENCE [LARGE SCALE GENOMIC DNA]</scope>
    <source>
        <strain evidence="1 2">OSC145934</strain>
    </source>
</reference>
<evidence type="ECO:0008006" key="3">
    <source>
        <dbReference type="Google" id="ProtNLM"/>
    </source>
</evidence>
<dbReference type="AlphaFoldDB" id="A0A232M557"/>
<evidence type="ECO:0000313" key="1">
    <source>
        <dbReference type="EMBL" id="OXV11541.1"/>
    </source>
</evidence>
<dbReference type="InterPro" id="IPR038765">
    <property type="entry name" value="Papain-like_cys_pep_sf"/>
</dbReference>
<dbReference type="Gene3D" id="3.40.395.10">
    <property type="entry name" value="Adenoviral Proteinase, Chain A"/>
    <property type="match status" value="1"/>
</dbReference>
<organism evidence="1 2">
    <name type="scientific">Elaphomyces granulatus</name>
    <dbReference type="NCBI Taxonomy" id="519963"/>
    <lineage>
        <taxon>Eukaryota</taxon>
        <taxon>Fungi</taxon>
        <taxon>Dikarya</taxon>
        <taxon>Ascomycota</taxon>
        <taxon>Pezizomycotina</taxon>
        <taxon>Eurotiomycetes</taxon>
        <taxon>Eurotiomycetidae</taxon>
        <taxon>Eurotiales</taxon>
        <taxon>Elaphomycetaceae</taxon>
        <taxon>Elaphomyces</taxon>
    </lineage>
</organism>
<gene>
    <name evidence="1" type="ORF">Egran_00698</name>
</gene>
<accession>A0A232M557</accession>
<name>A0A232M557_9EURO</name>
<dbReference type="EMBL" id="NPHW01002424">
    <property type="protein sequence ID" value="OXV11541.1"/>
    <property type="molecule type" value="Genomic_DNA"/>
</dbReference>
<dbReference type="SUPFAM" id="SSF54001">
    <property type="entry name" value="Cysteine proteinases"/>
    <property type="match status" value="1"/>
</dbReference>
<comment type="caution">
    <text evidence="1">The sequence shown here is derived from an EMBL/GenBank/DDBJ whole genome shotgun (WGS) entry which is preliminary data.</text>
</comment>
<proteinExistence type="predicted"/>
<evidence type="ECO:0000313" key="2">
    <source>
        <dbReference type="Proteomes" id="UP000243515"/>
    </source>
</evidence>
<keyword evidence="2" id="KW-1185">Reference proteome</keyword>
<dbReference type="Proteomes" id="UP000243515">
    <property type="component" value="Unassembled WGS sequence"/>
</dbReference>
<protein>
    <recommendedName>
        <fullName evidence="3">Ubiquitin-like protease family profile domain-containing protein</fullName>
    </recommendedName>
</protein>